<name>A0A371X7D3_9HYPH</name>
<reference evidence="3 4" key="1">
    <citation type="submission" date="2018-08" db="EMBL/GenBank/DDBJ databases">
        <title>Fulvimarina sp. 85, whole genome shotgun sequence.</title>
        <authorList>
            <person name="Tuo L."/>
        </authorList>
    </citation>
    <scope>NUCLEOTIDE SEQUENCE [LARGE SCALE GENOMIC DNA]</scope>
    <source>
        <strain evidence="3 4">85</strain>
    </source>
</reference>
<accession>A0A371X7D3</accession>
<feature type="transmembrane region" description="Helical" evidence="1">
    <location>
        <begin position="12"/>
        <end position="30"/>
    </location>
</feature>
<dbReference type="InterPro" id="IPR003848">
    <property type="entry name" value="DUF218"/>
</dbReference>
<gene>
    <name evidence="3" type="ORF">DYI37_04485</name>
</gene>
<keyword evidence="1" id="KW-1133">Transmembrane helix</keyword>
<dbReference type="CDD" id="cd06259">
    <property type="entry name" value="YdcF-like"/>
    <property type="match status" value="1"/>
</dbReference>
<dbReference type="GO" id="GO:0043164">
    <property type="term" value="P:Gram-negative-bacterium-type cell wall biogenesis"/>
    <property type="evidence" value="ECO:0007669"/>
    <property type="project" value="TreeGrafter"/>
</dbReference>
<comment type="caution">
    <text evidence="3">The sequence shown here is derived from an EMBL/GenBank/DDBJ whole genome shotgun (WGS) entry which is preliminary data.</text>
</comment>
<sequence>MFFYLAKIGWFVLQPLVAIILVALAGWLAFALRRRRTAKGLFALSALMLALVSLSPLGLAMTAYLENRFERPAVMPAKVDGIVVLGGSFDTRVARTRGLVELNEAADRATVSMALARDYPDAKVLFSGGVAAAFSDDIPETQSAEQFYLSLGLDANRLILDGEARDTFENAQRAKALADPRPGETWLLVTSAYHMPRAVGCFRQVGFDVVPYPVDYRTPAGADVWRPSTATTRNLEKVHFAIREYLGLLAYRLAGRTDALIPAPAEVSLRPEPGF</sequence>
<dbReference type="PANTHER" id="PTHR30336">
    <property type="entry name" value="INNER MEMBRANE PROTEIN, PROBABLE PERMEASE"/>
    <property type="match status" value="1"/>
</dbReference>
<dbReference type="EMBL" id="QURL01000002">
    <property type="protein sequence ID" value="RFC65118.1"/>
    <property type="molecule type" value="Genomic_DNA"/>
</dbReference>
<dbReference type="Gene3D" id="3.40.50.620">
    <property type="entry name" value="HUPs"/>
    <property type="match status" value="1"/>
</dbReference>
<protein>
    <submittedName>
        <fullName evidence="3">YdcF family protein</fullName>
    </submittedName>
</protein>
<evidence type="ECO:0000313" key="3">
    <source>
        <dbReference type="EMBL" id="RFC65118.1"/>
    </source>
</evidence>
<dbReference type="Proteomes" id="UP000264310">
    <property type="component" value="Unassembled WGS sequence"/>
</dbReference>
<evidence type="ECO:0000313" key="4">
    <source>
        <dbReference type="Proteomes" id="UP000264310"/>
    </source>
</evidence>
<dbReference type="GO" id="GO:0005886">
    <property type="term" value="C:plasma membrane"/>
    <property type="evidence" value="ECO:0007669"/>
    <property type="project" value="TreeGrafter"/>
</dbReference>
<keyword evidence="4" id="KW-1185">Reference proteome</keyword>
<dbReference type="OrthoDB" id="9809813at2"/>
<feature type="domain" description="DUF218" evidence="2">
    <location>
        <begin position="80"/>
        <end position="247"/>
    </location>
</feature>
<dbReference type="RefSeq" id="WP_116682016.1">
    <property type="nucleotide sequence ID" value="NZ_QURL01000002.1"/>
</dbReference>
<feature type="transmembrane region" description="Helical" evidence="1">
    <location>
        <begin position="42"/>
        <end position="65"/>
    </location>
</feature>
<dbReference type="AlphaFoldDB" id="A0A371X7D3"/>
<evidence type="ECO:0000259" key="2">
    <source>
        <dbReference type="Pfam" id="PF02698"/>
    </source>
</evidence>
<dbReference type="InterPro" id="IPR014729">
    <property type="entry name" value="Rossmann-like_a/b/a_fold"/>
</dbReference>
<evidence type="ECO:0000256" key="1">
    <source>
        <dbReference type="SAM" id="Phobius"/>
    </source>
</evidence>
<dbReference type="Pfam" id="PF02698">
    <property type="entry name" value="DUF218"/>
    <property type="match status" value="1"/>
</dbReference>
<organism evidence="3 4">
    <name type="scientific">Fulvimarina endophytica</name>
    <dbReference type="NCBI Taxonomy" id="2293836"/>
    <lineage>
        <taxon>Bacteria</taxon>
        <taxon>Pseudomonadati</taxon>
        <taxon>Pseudomonadota</taxon>
        <taxon>Alphaproteobacteria</taxon>
        <taxon>Hyphomicrobiales</taxon>
        <taxon>Aurantimonadaceae</taxon>
        <taxon>Fulvimarina</taxon>
    </lineage>
</organism>
<dbReference type="GO" id="GO:0000270">
    <property type="term" value="P:peptidoglycan metabolic process"/>
    <property type="evidence" value="ECO:0007669"/>
    <property type="project" value="TreeGrafter"/>
</dbReference>
<keyword evidence="1" id="KW-0472">Membrane</keyword>
<dbReference type="InterPro" id="IPR051599">
    <property type="entry name" value="Cell_Envelope_Assoc"/>
</dbReference>
<proteinExistence type="predicted"/>
<keyword evidence="1" id="KW-0812">Transmembrane</keyword>
<dbReference type="PANTHER" id="PTHR30336:SF4">
    <property type="entry name" value="ENVELOPE BIOGENESIS FACTOR ELYC"/>
    <property type="match status" value="1"/>
</dbReference>